<gene>
    <name evidence="2" type="ORF">Ga0061065_107181</name>
</gene>
<name>A0A0K6IMU9_9GAMM</name>
<proteinExistence type="predicted"/>
<dbReference type="Pfam" id="PF04367">
    <property type="entry name" value="DUF502"/>
    <property type="match status" value="1"/>
</dbReference>
<organism evidence="2 3">
    <name type="scientific">Marinomonas fungiae</name>
    <dbReference type="NCBI Taxonomy" id="1137284"/>
    <lineage>
        <taxon>Bacteria</taxon>
        <taxon>Pseudomonadati</taxon>
        <taxon>Pseudomonadota</taxon>
        <taxon>Gammaproteobacteria</taxon>
        <taxon>Oceanospirillales</taxon>
        <taxon>Oceanospirillaceae</taxon>
        <taxon>Marinomonas</taxon>
    </lineage>
</organism>
<evidence type="ECO:0000256" key="1">
    <source>
        <dbReference type="SAM" id="Phobius"/>
    </source>
</evidence>
<accession>A0A0K6IMU9</accession>
<dbReference type="Proteomes" id="UP000182769">
    <property type="component" value="Unassembled WGS sequence"/>
</dbReference>
<dbReference type="STRING" id="1137284.GCA_001418205_02477"/>
<keyword evidence="3" id="KW-1185">Reference proteome</keyword>
<dbReference type="PANTHER" id="PTHR31876:SF26">
    <property type="entry name" value="PROTEIN LIKE COV 2"/>
    <property type="match status" value="1"/>
</dbReference>
<evidence type="ECO:0000313" key="2">
    <source>
        <dbReference type="EMBL" id="CUB04607.1"/>
    </source>
</evidence>
<keyword evidence="1" id="KW-1133">Transmembrane helix</keyword>
<keyword evidence="1" id="KW-0472">Membrane</keyword>
<dbReference type="EMBL" id="CYHG01000007">
    <property type="protein sequence ID" value="CUB04607.1"/>
    <property type="molecule type" value="Genomic_DNA"/>
</dbReference>
<protein>
    <submittedName>
        <fullName evidence="2">Uncharacterized membrane protein</fullName>
    </submittedName>
</protein>
<reference evidence="3" key="1">
    <citation type="submission" date="2015-08" db="EMBL/GenBank/DDBJ databases">
        <authorList>
            <person name="Varghese N."/>
        </authorList>
    </citation>
    <scope>NUCLEOTIDE SEQUENCE [LARGE SCALE GENOMIC DNA]</scope>
    <source>
        <strain evidence="3">JCM 18476</strain>
    </source>
</reference>
<sequence>MLVRLLYALTILVERVMNKLITLILKGLAAVVPIGLTVYFLYWLFSTAEELARPLVLLVWPEQDYFVGLGVLTSLLVLAVVGLVVNFYGIRYLMKLSQRLFEKIPLVKSIYGALQDMMTVFNLSKKTGKQSVVTLDIQGMQLIGFVTGEKMGQRLFGDQDLVGVYLPLSYQIGGMTVYVSREKLTPLDISMEEAMRIAVTGGVQSKN</sequence>
<feature type="transmembrane region" description="Helical" evidence="1">
    <location>
        <begin position="65"/>
        <end position="89"/>
    </location>
</feature>
<keyword evidence="1" id="KW-0812">Transmembrane</keyword>
<dbReference type="InterPro" id="IPR007462">
    <property type="entry name" value="COV1-like"/>
</dbReference>
<dbReference type="AlphaFoldDB" id="A0A0K6IMU9"/>
<evidence type="ECO:0000313" key="3">
    <source>
        <dbReference type="Proteomes" id="UP000182769"/>
    </source>
</evidence>
<dbReference type="PANTHER" id="PTHR31876">
    <property type="entry name" value="COV-LIKE PROTEIN 1"/>
    <property type="match status" value="1"/>
</dbReference>
<feature type="transmembrane region" description="Helical" evidence="1">
    <location>
        <begin position="20"/>
        <end position="45"/>
    </location>
</feature>